<accession>A0A0B7IRL0</accession>
<organism evidence="1 2">
    <name type="scientific">Capnocytophaga canimorsus</name>
    <dbReference type="NCBI Taxonomy" id="28188"/>
    <lineage>
        <taxon>Bacteria</taxon>
        <taxon>Pseudomonadati</taxon>
        <taxon>Bacteroidota</taxon>
        <taxon>Flavobacteriia</taxon>
        <taxon>Flavobacteriales</taxon>
        <taxon>Flavobacteriaceae</taxon>
        <taxon>Capnocytophaga</taxon>
    </lineage>
</organism>
<dbReference type="Proteomes" id="UP000039370">
    <property type="component" value="Unassembled WGS sequence"/>
</dbReference>
<sequence>MFFSYVELVNSLVATLVIGQTNTRGSIRRKVLAYSNELTETFETFLTLYIMRFNFFSRWFAIGMIAAALVMIGCSKDDKNDEPKLNNAVRIDGETKSIVGTKIYENRLAENNYDMFIYLSESEYVRIIGSNQHHEGQTIYLTKKEPKRDGGYWSVEYAKSGKIIFDTYSRPDRYHPVFQSGTLYVKRLADADGQPVFEIELKNGKVKGEGDYGDGKEHTISFHYKGKLELFKEDNTIKDNAVMIDGETKPIVGAKIDEDRLAKNNYNMYIYLSESEYVRIMATKEYHEGKIIDLTKRSLNTKAGIGL</sequence>
<dbReference type="EMBL" id="CDOK01000166">
    <property type="protein sequence ID" value="CEN52593.1"/>
    <property type="molecule type" value="Genomic_DNA"/>
</dbReference>
<protein>
    <submittedName>
        <fullName evidence="1">Uncharacterized protein</fullName>
    </submittedName>
</protein>
<proteinExistence type="predicted"/>
<name>A0A0B7IRL0_9FLAO</name>
<gene>
    <name evidence="1" type="ORF">CCAN11_2480020</name>
</gene>
<dbReference type="AlphaFoldDB" id="A0A0B7IRL0"/>
<evidence type="ECO:0000313" key="1">
    <source>
        <dbReference type="EMBL" id="CEN52593.1"/>
    </source>
</evidence>
<reference evidence="2" key="1">
    <citation type="submission" date="2015-01" db="EMBL/GenBank/DDBJ databases">
        <authorList>
            <person name="MANFREDI Pablo"/>
        </authorList>
    </citation>
    <scope>NUCLEOTIDE SEQUENCE [LARGE SCALE GENOMIC DNA]</scope>
    <source>
        <strain evidence="2">Cc11</strain>
    </source>
</reference>
<evidence type="ECO:0000313" key="2">
    <source>
        <dbReference type="Proteomes" id="UP000039370"/>
    </source>
</evidence>